<evidence type="ECO:0000313" key="23">
    <source>
        <dbReference type="EMBL" id="KZS10029.1"/>
    </source>
</evidence>
<evidence type="ECO:0000256" key="5">
    <source>
        <dbReference type="ARBA" id="ARBA00022679"/>
    </source>
</evidence>
<dbReference type="FunFam" id="1.10.510.10:FF:000251">
    <property type="entry name" value="eukaryotic translation initiation factor 2-alpha kinase 3"/>
    <property type="match status" value="1"/>
</dbReference>
<dbReference type="GO" id="GO:0005524">
    <property type="term" value="F:ATP binding"/>
    <property type="evidence" value="ECO:0007669"/>
    <property type="project" value="UniProtKB-UniRule"/>
</dbReference>
<protein>
    <recommendedName>
        <fullName evidence="2">non-specific serine/threonine protein kinase</fullName>
        <ecNumber evidence="2">2.7.11.1</ecNumber>
    </recommendedName>
    <alternativeName>
        <fullName evidence="19">PRKR-like endoplasmic reticulum kinase</fullName>
    </alternativeName>
</protein>
<feature type="region of interest" description="Disordered" evidence="21">
    <location>
        <begin position="827"/>
        <end position="847"/>
    </location>
</feature>
<dbReference type="PANTHER" id="PTHR11042:SF91">
    <property type="entry name" value="EUKARYOTIC TRANSLATION INITIATION FACTOR 2-ALPHA KINASE"/>
    <property type="match status" value="1"/>
</dbReference>
<keyword evidence="12" id="KW-0810">Translation regulation</keyword>
<dbReference type="InterPro" id="IPR000719">
    <property type="entry name" value="Prot_kinase_dom"/>
</dbReference>
<evidence type="ECO:0000313" key="24">
    <source>
        <dbReference type="Proteomes" id="UP000076858"/>
    </source>
</evidence>
<dbReference type="InterPro" id="IPR011047">
    <property type="entry name" value="Quinoprotein_ADH-like_sf"/>
</dbReference>
<dbReference type="EMBL" id="LRGB01001920">
    <property type="protein sequence ID" value="KZS10029.1"/>
    <property type="molecule type" value="Genomic_DNA"/>
</dbReference>
<evidence type="ECO:0000256" key="6">
    <source>
        <dbReference type="ARBA" id="ARBA00022692"/>
    </source>
</evidence>
<dbReference type="OrthoDB" id="341578at2759"/>
<evidence type="ECO:0000256" key="1">
    <source>
        <dbReference type="ARBA" id="ARBA00004115"/>
    </source>
</evidence>
<keyword evidence="14" id="KW-0346">Stress response</keyword>
<evidence type="ECO:0000259" key="22">
    <source>
        <dbReference type="PROSITE" id="PS50011"/>
    </source>
</evidence>
<evidence type="ECO:0000256" key="9">
    <source>
        <dbReference type="ARBA" id="ARBA00022777"/>
    </source>
</evidence>
<dbReference type="InterPro" id="IPR018391">
    <property type="entry name" value="PQQ_b-propeller_rpt"/>
</dbReference>
<dbReference type="SMART" id="SM00220">
    <property type="entry name" value="S_TKc"/>
    <property type="match status" value="1"/>
</dbReference>
<evidence type="ECO:0000256" key="7">
    <source>
        <dbReference type="ARBA" id="ARBA00022729"/>
    </source>
</evidence>
<dbReference type="InterPro" id="IPR017441">
    <property type="entry name" value="Protein_kinase_ATP_BS"/>
</dbReference>
<accession>A0A164SX53</accession>
<keyword evidence="17" id="KW-0834">Unfolded protein response</keyword>
<dbReference type="Pfam" id="PF00069">
    <property type="entry name" value="Pkinase"/>
    <property type="match status" value="2"/>
</dbReference>
<evidence type="ECO:0000256" key="20">
    <source>
        <dbReference type="PROSITE-ProRule" id="PRU10141"/>
    </source>
</evidence>
<dbReference type="InterPro" id="IPR050339">
    <property type="entry name" value="CC_SR_Kinase"/>
</dbReference>
<feature type="compositionally biased region" description="Basic and acidic residues" evidence="21">
    <location>
        <begin position="473"/>
        <end position="488"/>
    </location>
</feature>
<comment type="caution">
    <text evidence="23">The sequence shown here is derived from an EMBL/GenBank/DDBJ whole genome shotgun (WGS) entry which is preliminary data.</text>
</comment>
<dbReference type="GO" id="GO:0006986">
    <property type="term" value="P:response to unfolded protein"/>
    <property type="evidence" value="ECO:0007669"/>
    <property type="project" value="UniProtKB-KW"/>
</dbReference>
<evidence type="ECO:0000256" key="4">
    <source>
        <dbReference type="ARBA" id="ARBA00022553"/>
    </source>
</evidence>
<keyword evidence="8 20" id="KW-0547">Nucleotide-binding</keyword>
<dbReference type="FunFam" id="3.30.200.20:FF:000193">
    <property type="entry name" value="Eukaryotic translation initiation factor 2-alpha kinase 3"/>
    <property type="match status" value="1"/>
</dbReference>
<dbReference type="GO" id="GO:0004694">
    <property type="term" value="F:eukaryotic translation initiation factor 2alpha kinase activity"/>
    <property type="evidence" value="ECO:0007669"/>
    <property type="project" value="TreeGrafter"/>
</dbReference>
<evidence type="ECO:0000256" key="12">
    <source>
        <dbReference type="ARBA" id="ARBA00022845"/>
    </source>
</evidence>
<evidence type="ECO:0000256" key="11">
    <source>
        <dbReference type="ARBA" id="ARBA00022840"/>
    </source>
</evidence>
<keyword evidence="23" id="KW-0396">Initiation factor</keyword>
<dbReference type="PANTHER" id="PTHR11042">
    <property type="entry name" value="EUKARYOTIC TRANSLATION INITIATION FACTOR 2-ALPHA KINASE EIF2-ALPHA KINASE -RELATED"/>
    <property type="match status" value="1"/>
</dbReference>
<dbReference type="Gene3D" id="1.10.510.10">
    <property type="entry name" value="Transferase(Phosphotransferase) domain 1"/>
    <property type="match status" value="1"/>
</dbReference>
<evidence type="ECO:0000256" key="13">
    <source>
        <dbReference type="ARBA" id="ARBA00022989"/>
    </source>
</evidence>
<reference evidence="23 24" key="1">
    <citation type="submission" date="2016-03" db="EMBL/GenBank/DDBJ databases">
        <title>EvidentialGene: Evidence-directed Construction of Genes on Genomes.</title>
        <authorList>
            <person name="Gilbert D.G."/>
            <person name="Choi J.-H."/>
            <person name="Mockaitis K."/>
            <person name="Colbourne J."/>
            <person name="Pfrender M."/>
        </authorList>
    </citation>
    <scope>NUCLEOTIDE SEQUENCE [LARGE SCALE GENOMIC DNA]</scope>
    <source>
        <strain evidence="23 24">Xinb3</strain>
        <tissue evidence="23">Complete organism</tissue>
    </source>
</reference>
<keyword evidence="16" id="KW-0325">Glycoprotein</keyword>
<keyword evidence="6" id="KW-0812">Transmembrane</keyword>
<feature type="binding site" evidence="20">
    <location>
        <position position="699"/>
    </location>
    <ligand>
        <name>ATP</name>
        <dbReference type="ChEBI" id="CHEBI:30616"/>
    </ligand>
</feature>
<dbReference type="GO" id="GO:0005789">
    <property type="term" value="C:endoplasmic reticulum membrane"/>
    <property type="evidence" value="ECO:0007669"/>
    <property type="project" value="UniProtKB-SubCell"/>
</dbReference>
<organism evidence="23 24">
    <name type="scientific">Daphnia magna</name>
    <dbReference type="NCBI Taxonomy" id="35525"/>
    <lineage>
        <taxon>Eukaryota</taxon>
        <taxon>Metazoa</taxon>
        <taxon>Ecdysozoa</taxon>
        <taxon>Arthropoda</taxon>
        <taxon>Crustacea</taxon>
        <taxon>Branchiopoda</taxon>
        <taxon>Diplostraca</taxon>
        <taxon>Cladocera</taxon>
        <taxon>Anomopoda</taxon>
        <taxon>Daphniidae</taxon>
        <taxon>Daphnia</taxon>
    </lineage>
</organism>
<dbReference type="Gene3D" id="2.130.10.10">
    <property type="entry name" value="YVTN repeat-like/Quinoprotein amine dehydrogenase"/>
    <property type="match status" value="1"/>
</dbReference>
<keyword evidence="24" id="KW-1185">Reference proteome</keyword>
<dbReference type="SUPFAM" id="SSF56112">
    <property type="entry name" value="Protein kinase-like (PK-like)"/>
    <property type="match status" value="1"/>
</dbReference>
<dbReference type="InterPro" id="IPR008271">
    <property type="entry name" value="Ser/Thr_kinase_AS"/>
</dbReference>
<keyword evidence="9 23" id="KW-0418">Kinase</keyword>
<feature type="region of interest" description="Disordered" evidence="21">
    <location>
        <begin position="467"/>
        <end position="488"/>
    </location>
</feature>
<keyword evidence="15" id="KW-0472">Membrane</keyword>
<dbReference type="Proteomes" id="UP000076858">
    <property type="component" value="Unassembled WGS sequence"/>
</dbReference>
<name>A0A164SX53_9CRUS</name>
<keyword evidence="7" id="KW-0732">Signal</keyword>
<dbReference type="PROSITE" id="PS50011">
    <property type="entry name" value="PROTEIN_KINASE_DOM"/>
    <property type="match status" value="1"/>
</dbReference>
<comment type="subcellular location">
    <subcellularLocation>
        <location evidence="1">Endoplasmic reticulum membrane</location>
        <topology evidence="1">Single-pass type I membrane protein</topology>
    </subcellularLocation>
</comment>
<comment type="similarity">
    <text evidence="18">Belongs to the protein kinase superfamily. Ser/Thr protein kinase family. GCN2 subfamily.</text>
</comment>
<dbReference type="SUPFAM" id="SSF50998">
    <property type="entry name" value="Quinoprotein alcohol dehydrogenase-like"/>
    <property type="match status" value="1"/>
</dbReference>
<dbReference type="PROSITE" id="PS00107">
    <property type="entry name" value="PROTEIN_KINASE_ATP"/>
    <property type="match status" value="1"/>
</dbReference>
<evidence type="ECO:0000256" key="14">
    <source>
        <dbReference type="ARBA" id="ARBA00023016"/>
    </source>
</evidence>
<evidence type="ECO:0000256" key="21">
    <source>
        <dbReference type="SAM" id="MobiDB-lite"/>
    </source>
</evidence>
<keyword evidence="5" id="KW-0808">Transferase</keyword>
<dbReference type="GO" id="GO:0005634">
    <property type="term" value="C:nucleus"/>
    <property type="evidence" value="ECO:0007669"/>
    <property type="project" value="TreeGrafter"/>
</dbReference>
<evidence type="ECO:0000256" key="18">
    <source>
        <dbReference type="ARBA" id="ARBA00037982"/>
    </source>
</evidence>
<evidence type="ECO:0000256" key="16">
    <source>
        <dbReference type="ARBA" id="ARBA00023180"/>
    </source>
</evidence>
<evidence type="ECO:0000256" key="17">
    <source>
        <dbReference type="ARBA" id="ARBA00023230"/>
    </source>
</evidence>
<feature type="domain" description="Protein kinase" evidence="22">
    <location>
        <begin position="670"/>
        <end position="1101"/>
    </location>
</feature>
<keyword evidence="4" id="KW-0597">Phosphoprotein</keyword>
<evidence type="ECO:0000256" key="3">
    <source>
        <dbReference type="ARBA" id="ARBA00022527"/>
    </source>
</evidence>
<evidence type="ECO:0000256" key="10">
    <source>
        <dbReference type="ARBA" id="ARBA00022824"/>
    </source>
</evidence>
<keyword evidence="13" id="KW-1133">Transmembrane helix</keyword>
<dbReference type="EC" id="2.7.11.1" evidence="2"/>
<evidence type="ECO:0000256" key="15">
    <source>
        <dbReference type="ARBA" id="ARBA00023136"/>
    </source>
</evidence>
<evidence type="ECO:0000256" key="2">
    <source>
        <dbReference type="ARBA" id="ARBA00012513"/>
    </source>
</evidence>
<dbReference type="STRING" id="35525.A0A164SX53"/>
<keyword evidence="11 20" id="KW-0067">ATP-binding</keyword>
<keyword evidence="23" id="KW-0648">Protein biosynthesis</keyword>
<evidence type="ECO:0000256" key="8">
    <source>
        <dbReference type="ARBA" id="ARBA00022741"/>
    </source>
</evidence>
<dbReference type="Gene3D" id="3.30.200.20">
    <property type="entry name" value="Phosphorylase Kinase, domain 1"/>
    <property type="match status" value="1"/>
</dbReference>
<dbReference type="PROSITE" id="PS00108">
    <property type="entry name" value="PROTEIN_KINASE_ST"/>
    <property type="match status" value="1"/>
</dbReference>
<dbReference type="SMART" id="SM00564">
    <property type="entry name" value="PQQ"/>
    <property type="match status" value="2"/>
</dbReference>
<keyword evidence="10" id="KW-0256">Endoplasmic reticulum</keyword>
<dbReference type="InterPro" id="IPR011009">
    <property type="entry name" value="Kinase-like_dom_sf"/>
</dbReference>
<dbReference type="InterPro" id="IPR015943">
    <property type="entry name" value="WD40/YVTN_repeat-like_dom_sf"/>
</dbReference>
<dbReference type="GO" id="GO:0003743">
    <property type="term" value="F:translation initiation factor activity"/>
    <property type="evidence" value="ECO:0007669"/>
    <property type="project" value="UniProtKB-KW"/>
</dbReference>
<gene>
    <name evidence="23" type="ORF">APZ42_025597</name>
</gene>
<keyword evidence="3" id="KW-0723">Serine/threonine-protein kinase</keyword>
<evidence type="ECO:0000256" key="19">
    <source>
        <dbReference type="ARBA" id="ARBA00041500"/>
    </source>
</evidence>
<sequence length="1127" mass="127187">MVTLTKFLVAATFTVVFVLGTAFISGAKQENILELEDLDNSFQDEKVNIQENVVLRKEKSLLESLNQENTDHYWDDVIDSDDDEDSQTSLPHYIESSTLIKNTTKKSHLLLVSTLDGTLSALDASDEGNVLWKIETGPGSLLSSSISKVELNSHGKLVRLIPSLDGGLYKFDGEGIEPIPISADSLLHSSYHEADDLLITGGKEVRTYGVDVHTGHLQYMCSADGCHVEPVEAGTSSEFLVLRRHSQIVRAIEPRTGTERWNFSVGRHEASLIHTNADSFSRCKSENIETTKEQVECVVNHSTEEAYVQAQPTTDMLKQYPMEFKVIVPDGLVCAIHSERPGQILWKQKFDSPVVHVWKLIGGILTPVDLFNPNFVPALESQPDVHEDATAIASPLLYVGIHNSQLYVQESARMTDITLTEQSKHTTDGNPSTSLRCALSSLRLPWQPLTAKTSLLAYQGRHGRFTTSTVAPVEDKSEADREKPAKEDNDPKLTALVVRYSTDHPYDRGFYLFEESKLPKNAKKPTIQDDKSARIEEEEEELWEGGRNTPVHIVIVSLWFWWREVVFISLLTAFVFHMIITRQVVKFLQQRWAVELHRHISAIVPPLARLTAPDTDIVGDGATFLNNPAIDIREEARDESMNSVVVQQAPAQVNVGRGPPAFVSRYLTDFEPIQCLGRGGFGLVFEVRNRLDDCHYAVKRIQLPNSEEAREKVMREVKALAKLDNPHIVRYFHAWIECPPPGWQEFQDAAWIDSESLNGPTPFNTGEESCISKIEPYSSDGFGFSNDKSSVDQFRLSKQINSIDLRRRSLTNDSFDVVFEDSSRKRKSSCSGLSFEDETSETCSKNTDARDMKGNYAVMRKPFRVGRSMAKGRKKNMPKTRQYPGSDAKMFLFIQMQLCRKESLREWLRAHVTHRDTYQVLQMFNEIVRAVEYVHLQGLIHRDLKPSNIFFAPDGAIKIGDFGLVTAMAEEACLYSPMSPDGNANCGFGFSPFQRTHTDQVGTQLYMSPEQIEGQPYNHKVDIYSLGLILVELLWPLTTQMEQVTVISQLRKLRFPQGFTEKYPEEAVLLRKMLSRNPDERPTTYGIRSSTPLKSFQDPMVDIPEYLLFSLVRPRSTTRTSSTSSNS</sequence>
<dbReference type="AlphaFoldDB" id="A0A164SX53"/>
<dbReference type="GO" id="GO:0034976">
    <property type="term" value="P:response to endoplasmic reticulum stress"/>
    <property type="evidence" value="ECO:0007669"/>
    <property type="project" value="UniProtKB-ARBA"/>
</dbReference>
<proteinExistence type="inferred from homology"/>